<evidence type="ECO:0008006" key="4">
    <source>
        <dbReference type="Google" id="ProtNLM"/>
    </source>
</evidence>
<dbReference type="RefSeq" id="XP_005760293.1">
    <property type="nucleotide sequence ID" value="XM_005760236.1"/>
</dbReference>
<dbReference type="Proteomes" id="UP000013827">
    <property type="component" value="Unassembled WGS sequence"/>
</dbReference>
<reference evidence="2" key="2">
    <citation type="submission" date="2024-10" db="UniProtKB">
        <authorList>
            <consortium name="EnsemblProtists"/>
        </authorList>
    </citation>
    <scope>IDENTIFICATION</scope>
</reference>
<dbReference type="InterPro" id="IPR012337">
    <property type="entry name" value="RNaseH-like_sf"/>
</dbReference>
<dbReference type="HOGENOM" id="CLU_014742_2_0_1"/>
<keyword evidence="3" id="KW-1185">Reference proteome</keyword>
<dbReference type="Gene3D" id="3.30.420.10">
    <property type="entry name" value="Ribonuclease H-like superfamily/Ribonuclease H"/>
    <property type="match status" value="1"/>
</dbReference>
<dbReference type="AlphaFoldDB" id="A0A0D3I9C9"/>
<feature type="region of interest" description="Disordered" evidence="1">
    <location>
        <begin position="723"/>
        <end position="763"/>
    </location>
</feature>
<name>A0A0D3I9C9_EMIH1</name>
<feature type="compositionally biased region" description="Basic and acidic residues" evidence="1">
    <location>
        <begin position="867"/>
        <end position="911"/>
    </location>
</feature>
<reference evidence="3" key="1">
    <citation type="journal article" date="2013" name="Nature">
        <title>Pan genome of the phytoplankton Emiliania underpins its global distribution.</title>
        <authorList>
            <person name="Read B.A."/>
            <person name="Kegel J."/>
            <person name="Klute M.J."/>
            <person name="Kuo A."/>
            <person name="Lefebvre S.C."/>
            <person name="Maumus F."/>
            <person name="Mayer C."/>
            <person name="Miller J."/>
            <person name="Monier A."/>
            <person name="Salamov A."/>
            <person name="Young J."/>
            <person name="Aguilar M."/>
            <person name="Claverie J.M."/>
            <person name="Frickenhaus S."/>
            <person name="Gonzalez K."/>
            <person name="Herman E.K."/>
            <person name="Lin Y.C."/>
            <person name="Napier J."/>
            <person name="Ogata H."/>
            <person name="Sarno A.F."/>
            <person name="Shmutz J."/>
            <person name="Schroeder D."/>
            <person name="de Vargas C."/>
            <person name="Verret F."/>
            <person name="von Dassow P."/>
            <person name="Valentin K."/>
            <person name="Van de Peer Y."/>
            <person name="Wheeler G."/>
            <person name="Dacks J.B."/>
            <person name="Delwiche C.F."/>
            <person name="Dyhrman S.T."/>
            <person name="Glockner G."/>
            <person name="John U."/>
            <person name="Richards T."/>
            <person name="Worden A.Z."/>
            <person name="Zhang X."/>
            <person name="Grigoriev I.V."/>
            <person name="Allen A.E."/>
            <person name="Bidle K."/>
            <person name="Borodovsky M."/>
            <person name="Bowler C."/>
            <person name="Brownlee C."/>
            <person name="Cock J.M."/>
            <person name="Elias M."/>
            <person name="Gladyshev V.N."/>
            <person name="Groth M."/>
            <person name="Guda C."/>
            <person name="Hadaegh A."/>
            <person name="Iglesias-Rodriguez M.D."/>
            <person name="Jenkins J."/>
            <person name="Jones B.M."/>
            <person name="Lawson T."/>
            <person name="Leese F."/>
            <person name="Lindquist E."/>
            <person name="Lobanov A."/>
            <person name="Lomsadze A."/>
            <person name="Malik S.B."/>
            <person name="Marsh M.E."/>
            <person name="Mackinder L."/>
            <person name="Mock T."/>
            <person name="Mueller-Roeber B."/>
            <person name="Pagarete A."/>
            <person name="Parker M."/>
            <person name="Probert I."/>
            <person name="Quesneville H."/>
            <person name="Raines C."/>
            <person name="Rensing S.A."/>
            <person name="Riano-Pachon D.M."/>
            <person name="Richier S."/>
            <person name="Rokitta S."/>
            <person name="Shiraiwa Y."/>
            <person name="Soanes D.M."/>
            <person name="van der Giezen M."/>
            <person name="Wahlund T.M."/>
            <person name="Williams B."/>
            <person name="Wilson W."/>
            <person name="Wolfe G."/>
            <person name="Wurch L.L."/>
        </authorList>
    </citation>
    <scope>NUCLEOTIDE SEQUENCE</scope>
</reference>
<dbReference type="GeneID" id="17254016"/>
<dbReference type="KEGG" id="ehx:EMIHUDRAFT_249315"/>
<organism evidence="2 3">
    <name type="scientific">Emiliania huxleyi (strain CCMP1516)</name>
    <dbReference type="NCBI Taxonomy" id="280463"/>
    <lineage>
        <taxon>Eukaryota</taxon>
        <taxon>Haptista</taxon>
        <taxon>Haptophyta</taxon>
        <taxon>Prymnesiophyceae</taxon>
        <taxon>Isochrysidales</taxon>
        <taxon>Noelaerhabdaceae</taxon>
        <taxon>Emiliania</taxon>
    </lineage>
</organism>
<dbReference type="GO" id="GO:0003676">
    <property type="term" value="F:nucleic acid binding"/>
    <property type="evidence" value="ECO:0007669"/>
    <property type="project" value="InterPro"/>
</dbReference>
<dbReference type="SUPFAM" id="SSF53098">
    <property type="entry name" value="Ribonuclease H-like"/>
    <property type="match status" value="1"/>
</dbReference>
<sequence>MTRFVTDWLAHHKPGKGHPERTVKSFAFQEAESISRRAKVRWAARNGHAVLSLQHDGIVVAAKRGSDAGDVAEQMARASEEALGYRQPCELKEQEPPSGVARPQLATRDEVGGVVPGLGEMEGSPPRHGAWVRDAELQEDPLTRFLLRWDEFEVGTRALSDRNGTQIMMGKDKEPLGSEKGRELNAEVARICLALHRARPFTHLAATDGGRDMPNKWVGDRFVPRPVVSYGVYEGPARFGRPVEGSEQLESGDDELRLAFGQGLWGGKLPDDWQVIDAEMYAVLAYLRKMATAEDAADRRCLVLSDCKPALQQIEAAYRKGSLEGLREWEAQLEGICRYRAKLESVTFLWVPSHAGCASNAYADAAATAYMGASEIEDATAVIREAVRTRPCLYTDRRRMADREWGREVLDRRTYYATRGHTNEWVRGRLGEGLTAGSHTAGVTGPLWSDVVRGTTRHKWDKRQRIKDQHGEREIQFADVDDHNVVTKTVMGARVRQQAGVPHGAHHERIMRGEAGRDTPGAATRSELRGCLVCKAARDAARRAALKRDPLCPIVRKAAQQWTEEDENPPRATMAHLLIGACLGNREQARWFLRAARAQTGTAISKVAQAAPDSKDTLKTLRIAHVAALKGSRYRALDEDGYEALAPAVGGVLPALVDDLSEKSRRDLGAGVTRNLQVVAEAATGAVQRWIQLNDEATARIMKREEHIEWLRKLFAGWKEARPASRESRRKRDNRGNVGTGQQPVGRTRATTAAQAGGSGDSGQRAKWVRLMMLLRLRERFSCWAGFRVVLTRKGIHAMYKAYNKRRKKRTDISDDETEASAEESRADPGTGEPERTASAAEGTLGRGTRRAATSTDYGGPVTRRRRADDGEAEQTRRARRGREQDVAEISRRMYDEIRSSRDPRDHVEDG</sequence>
<dbReference type="EnsemblProtists" id="EOD07864">
    <property type="protein sequence ID" value="EOD07864"/>
    <property type="gene ID" value="EMIHUDRAFT_249315"/>
</dbReference>
<evidence type="ECO:0000313" key="2">
    <source>
        <dbReference type="EnsemblProtists" id="EOD07864"/>
    </source>
</evidence>
<dbReference type="eggNOG" id="ENOG502S90S">
    <property type="taxonomic scope" value="Eukaryota"/>
</dbReference>
<proteinExistence type="predicted"/>
<protein>
    <recommendedName>
        <fullName evidence="4">RNase H type-1 domain-containing protein</fullName>
    </recommendedName>
</protein>
<feature type="compositionally biased region" description="Low complexity" evidence="1">
    <location>
        <begin position="746"/>
        <end position="763"/>
    </location>
</feature>
<feature type="region of interest" description="Disordered" evidence="1">
    <location>
        <begin position="804"/>
        <end position="911"/>
    </location>
</feature>
<dbReference type="PaxDb" id="2903-EOD07864"/>
<evidence type="ECO:0000313" key="3">
    <source>
        <dbReference type="Proteomes" id="UP000013827"/>
    </source>
</evidence>
<accession>A0A0D3I9C9</accession>
<evidence type="ECO:0000256" key="1">
    <source>
        <dbReference type="SAM" id="MobiDB-lite"/>
    </source>
</evidence>
<dbReference type="InterPro" id="IPR036397">
    <property type="entry name" value="RNaseH_sf"/>
</dbReference>